<feature type="transmembrane region" description="Helical" evidence="2">
    <location>
        <begin position="210"/>
        <end position="228"/>
    </location>
</feature>
<keyword evidence="2" id="KW-1133">Transmembrane helix</keyword>
<feature type="transmembrane region" description="Helical" evidence="2">
    <location>
        <begin position="116"/>
        <end position="135"/>
    </location>
</feature>
<protein>
    <submittedName>
        <fullName evidence="3">Uncharacterized protein</fullName>
    </submittedName>
</protein>
<feature type="transmembrane region" description="Helical" evidence="2">
    <location>
        <begin position="184"/>
        <end position="203"/>
    </location>
</feature>
<dbReference type="VEuPathDB" id="AmoebaDB:ACA1_367240"/>
<sequence length="617" mass="66146">MSSTTVVVVVALTDDDEEEASADDRSPISSSMLFTSPSKILFFAIGALDCCIRFLVILVVLLLAEFLLQIREQVVVARVSAGGHVVVVLAVTWPAVGQRKVAGCTVGWLESDVEDGIVAQGRFVGAVALIFFSFIGGISKPAGLGDLGLHVDLHHVFVFLLVAVDGDVFLFVSLFLGFDRHRPIHVPSFLLLLFLVTSFIFVCQGRFADLLDLSFLLIFCVLIVAVIAQPDVLGHGHSCVQFLLVLSLFVALEFAQVEAERDPLLLDLVSHTPPDLHRIVIRREGLFRLGLDLGLRVAVLQLGLLQLVKICFADFIDLLFGAIVVNVSVCGMSQSGDVGRELLRAAQVAVFEVIERHGEVVEGVFLPPLVLAQDVRSEPVGHQADERILALHGRPERFVVVLEVVELCEHILIAEMRERVLVRAAQLSSPAGSGVEVACRKESSFISHASSSSSILKAGLNGCRSGPVPTVPLRAGAKESINESGSEAKGLSAGEEAGEGERRGAGAREANGGRIPPGRLRYEMVEAEAPLPGPPNGEKRPRLSVNWAVISRMGDSSNPPTWPSAILPHLCCSPSLLDPLVLSGDESTPPPFGEALSSSVSLLRENIAFFIATVEPP</sequence>
<keyword evidence="2" id="KW-0472">Membrane</keyword>
<keyword evidence="2" id="KW-0812">Transmembrane</keyword>
<dbReference type="Proteomes" id="UP000011083">
    <property type="component" value="Unassembled WGS sequence"/>
</dbReference>
<dbReference type="GeneID" id="14914565"/>
<reference evidence="3 4" key="1">
    <citation type="journal article" date="2013" name="Genome Biol.">
        <title>Genome of Acanthamoeba castellanii highlights extensive lateral gene transfer and early evolution of tyrosine kinase signaling.</title>
        <authorList>
            <person name="Clarke M."/>
            <person name="Lohan A.J."/>
            <person name="Liu B."/>
            <person name="Lagkouvardos I."/>
            <person name="Roy S."/>
            <person name="Zafar N."/>
            <person name="Bertelli C."/>
            <person name="Schilde C."/>
            <person name="Kianianmomeni A."/>
            <person name="Burglin T.R."/>
            <person name="Frech C."/>
            <person name="Turcotte B."/>
            <person name="Kopec K.O."/>
            <person name="Synnott J.M."/>
            <person name="Choo C."/>
            <person name="Paponov I."/>
            <person name="Finkler A."/>
            <person name="Soon Heng Tan C."/>
            <person name="Hutchins A.P."/>
            <person name="Weinmeier T."/>
            <person name="Rattei T."/>
            <person name="Chu J.S."/>
            <person name="Gimenez G."/>
            <person name="Irimia M."/>
            <person name="Rigden D.J."/>
            <person name="Fitzpatrick D.A."/>
            <person name="Lorenzo-Morales J."/>
            <person name="Bateman A."/>
            <person name="Chiu C.H."/>
            <person name="Tang P."/>
            <person name="Hegemann P."/>
            <person name="Fromm H."/>
            <person name="Raoult D."/>
            <person name="Greub G."/>
            <person name="Miranda-Saavedra D."/>
            <person name="Chen N."/>
            <person name="Nash P."/>
            <person name="Ginger M.L."/>
            <person name="Horn M."/>
            <person name="Schaap P."/>
            <person name="Caler L."/>
            <person name="Loftus B."/>
        </authorList>
    </citation>
    <scope>NUCLEOTIDE SEQUENCE [LARGE SCALE GENOMIC DNA]</scope>
    <source>
        <strain evidence="3 4">Neff</strain>
    </source>
</reference>
<evidence type="ECO:0000256" key="2">
    <source>
        <dbReference type="SAM" id="Phobius"/>
    </source>
</evidence>
<keyword evidence="4" id="KW-1185">Reference proteome</keyword>
<evidence type="ECO:0000256" key="1">
    <source>
        <dbReference type="SAM" id="MobiDB-lite"/>
    </source>
</evidence>
<gene>
    <name evidence="3" type="ORF">ACA1_367240</name>
</gene>
<dbReference type="KEGG" id="acan:ACA1_367240"/>
<feature type="transmembrane region" description="Helical" evidence="2">
    <location>
        <begin position="40"/>
        <end position="63"/>
    </location>
</feature>
<evidence type="ECO:0000313" key="3">
    <source>
        <dbReference type="EMBL" id="ELR14091.1"/>
    </source>
</evidence>
<evidence type="ECO:0000313" key="4">
    <source>
        <dbReference type="Proteomes" id="UP000011083"/>
    </source>
</evidence>
<proteinExistence type="predicted"/>
<dbReference type="EMBL" id="KB008073">
    <property type="protein sequence ID" value="ELR14091.1"/>
    <property type="molecule type" value="Genomic_DNA"/>
</dbReference>
<organism evidence="3 4">
    <name type="scientific">Acanthamoeba castellanii (strain ATCC 30010 / Neff)</name>
    <dbReference type="NCBI Taxonomy" id="1257118"/>
    <lineage>
        <taxon>Eukaryota</taxon>
        <taxon>Amoebozoa</taxon>
        <taxon>Discosea</taxon>
        <taxon>Longamoebia</taxon>
        <taxon>Centramoebida</taxon>
        <taxon>Acanthamoebidae</taxon>
        <taxon>Acanthamoeba</taxon>
    </lineage>
</organism>
<feature type="transmembrane region" description="Helical" evidence="2">
    <location>
        <begin position="75"/>
        <end position="96"/>
    </location>
</feature>
<accession>L8GPR3</accession>
<dbReference type="AlphaFoldDB" id="L8GPR3"/>
<feature type="transmembrane region" description="Helical" evidence="2">
    <location>
        <begin position="156"/>
        <end position="178"/>
    </location>
</feature>
<dbReference type="RefSeq" id="XP_004336104.1">
    <property type="nucleotide sequence ID" value="XM_004336056.1"/>
</dbReference>
<feature type="region of interest" description="Disordered" evidence="1">
    <location>
        <begin position="478"/>
        <end position="517"/>
    </location>
</feature>
<name>L8GPR3_ACACF</name>
<feature type="compositionally biased region" description="Low complexity" evidence="1">
    <location>
        <begin position="483"/>
        <end position="495"/>
    </location>
</feature>